<evidence type="ECO:0000256" key="7">
    <source>
        <dbReference type="PIRSR" id="PIRSR000169-2"/>
    </source>
</evidence>
<dbReference type="Gene3D" id="1.20.1300.10">
    <property type="entry name" value="Fumarate reductase/succinate dehydrogenase, transmembrane subunit"/>
    <property type="match status" value="1"/>
</dbReference>
<dbReference type="PANTHER" id="PTHR38689">
    <property type="entry name" value="SUCCINATE DEHYDROGENASE HYDROPHOBIC MEMBRANE ANCHOR SUBUNIT"/>
    <property type="match status" value="1"/>
</dbReference>
<comment type="cofactor">
    <cofactor evidence="7">
        <name>heme</name>
        <dbReference type="ChEBI" id="CHEBI:30413"/>
    </cofactor>
    <text evidence="7">The heme is bound between the two transmembrane subunits.</text>
</comment>
<evidence type="ECO:0000256" key="5">
    <source>
        <dbReference type="PIRNR" id="PIRNR000169"/>
    </source>
</evidence>
<dbReference type="GO" id="GO:0009055">
    <property type="term" value="F:electron transfer activity"/>
    <property type="evidence" value="ECO:0007669"/>
    <property type="project" value="TreeGrafter"/>
</dbReference>
<evidence type="ECO:0000256" key="8">
    <source>
        <dbReference type="SAM" id="Phobius"/>
    </source>
</evidence>
<keyword evidence="5" id="KW-1003">Cell membrane</keyword>
<keyword evidence="5" id="KW-0813">Transport</keyword>
<organism evidence="9 10">
    <name type="scientific">Vibrio genomosp. F10</name>
    <dbReference type="NCBI Taxonomy" id="723171"/>
    <lineage>
        <taxon>Bacteria</taxon>
        <taxon>Pseudomonadati</taxon>
        <taxon>Pseudomonadota</taxon>
        <taxon>Gammaproteobacteria</taxon>
        <taxon>Vibrionales</taxon>
        <taxon>Vibrionaceae</taxon>
        <taxon>Vibrio</taxon>
    </lineage>
</organism>
<feature type="binding site" evidence="6">
    <location>
        <position position="83"/>
    </location>
    <ligand>
        <name>a ubiquinone</name>
        <dbReference type="ChEBI" id="CHEBI:16389"/>
    </ligand>
</feature>
<name>A0A1B9R1B0_9VIBR</name>
<comment type="pathway">
    <text evidence="5">Carbohydrate metabolism; tricarboxylic acid cycle.</text>
</comment>
<keyword evidence="5" id="KW-0249">Electron transport</keyword>
<dbReference type="EMBL" id="MAJZ01000359">
    <property type="protein sequence ID" value="OCH77720.1"/>
    <property type="molecule type" value="Genomic_DNA"/>
</dbReference>
<dbReference type="GO" id="GO:0020037">
    <property type="term" value="F:heme binding"/>
    <property type="evidence" value="ECO:0007669"/>
    <property type="project" value="InterPro"/>
</dbReference>
<comment type="function">
    <text evidence="1 5">Membrane-anchoring subunit of succinate dehydrogenase (SDH).</text>
</comment>
<evidence type="ECO:0000313" key="9">
    <source>
        <dbReference type="EMBL" id="OCH77720.1"/>
    </source>
</evidence>
<feature type="transmembrane region" description="Helical" evidence="8">
    <location>
        <begin position="17"/>
        <end position="39"/>
    </location>
</feature>
<dbReference type="PIRSF" id="PIRSF000169">
    <property type="entry name" value="SDH_D"/>
    <property type="match status" value="1"/>
</dbReference>
<dbReference type="GO" id="GO:0006099">
    <property type="term" value="P:tricarboxylic acid cycle"/>
    <property type="evidence" value="ECO:0007669"/>
    <property type="project" value="UniProtKB-UniRule"/>
</dbReference>
<dbReference type="PANTHER" id="PTHR38689:SF1">
    <property type="entry name" value="SUCCINATE DEHYDROGENASE HYDROPHOBIC MEMBRANE ANCHOR SUBUNIT"/>
    <property type="match status" value="1"/>
</dbReference>
<keyword evidence="5" id="KW-0816">Tricarboxylic acid cycle</keyword>
<keyword evidence="3 8" id="KW-0812">Transmembrane</keyword>
<comment type="caution">
    <text evidence="9">The sequence shown here is derived from an EMBL/GenBank/DDBJ whole genome shotgun (WGS) entry which is preliminary data.</text>
</comment>
<evidence type="ECO:0000256" key="3">
    <source>
        <dbReference type="ARBA" id="ARBA00022692"/>
    </source>
</evidence>
<evidence type="ECO:0000256" key="6">
    <source>
        <dbReference type="PIRSR" id="PIRSR000169-1"/>
    </source>
</evidence>
<dbReference type="GO" id="GO:0005886">
    <property type="term" value="C:plasma membrane"/>
    <property type="evidence" value="ECO:0007669"/>
    <property type="project" value="UniProtKB-SubCell"/>
</dbReference>
<keyword evidence="7" id="KW-0408">Iron</keyword>
<comment type="subcellular location">
    <subcellularLocation>
        <location evidence="5">Cell inner membrane</location>
        <topology evidence="5">Multi-pass membrane protein</topology>
    </subcellularLocation>
    <subcellularLocation>
        <location evidence="2">Membrane</location>
        <topology evidence="2">Multi-pass membrane protein</topology>
    </subcellularLocation>
</comment>
<dbReference type="RefSeq" id="WP_017033170.1">
    <property type="nucleotide sequence ID" value="NZ_JBNGCH010000359.1"/>
</dbReference>
<dbReference type="GO" id="GO:0017004">
    <property type="term" value="P:cytochrome complex assembly"/>
    <property type="evidence" value="ECO:0007669"/>
    <property type="project" value="TreeGrafter"/>
</dbReference>
<accession>A0A1B9R1B0</accession>
<evidence type="ECO:0000256" key="2">
    <source>
        <dbReference type="ARBA" id="ARBA00004141"/>
    </source>
</evidence>
<dbReference type="AlphaFoldDB" id="A0A1B9R1B0"/>
<sequence>MVKHVSSFGRNGVHDYLLIRATAILMTLYTVYLISFLAFSGDISYISWTQFFGSTFTKVFTMLALLSVLIHAWIGLWQVLTDYVKCATLRGGLLLAVVVALLSYFFSGFYILWGA</sequence>
<keyword evidence="7" id="KW-0349">Heme</keyword>
<dbReference type="NCBIfam" id="TIGR02968">
    <property type="entry name" value="succ_dehyd_anc"/>
    <property type="match status" value="1"/>
</dbReference>
<dbReference type="InterPro" id="IPR034804">
    <property type="entry name" value="SQR/QFR_C/D"/>
</dbReference>
<dbReference type="UniPathway" id="UPA00223"/>
<keyword evidence="10" id="KW-1185">Reference proteome</keyword>
<dbReference type="SUPFAM" id="SSF81343">
    <property type="entry name" value="Fumarate reductase respiratory complex transmembrane subunits"/>
    <property type="match status" value="1"/>
</dbReference>
<keyword evidence="4 8" id="KW-1133">Transmembrane helix</keyword>
<gene>
    <name evidence="9" type="ORF">A6E14_01130</name>
</gene>
<keyword evidence="5 8" id="KW-0472">Membrane</keyword>
<evidence type="ECO:0000256" key="1">
    <source>
        <dbReference type="ARBA" id="ARBA00004050"/>
    </source>
</evidence>
<evidence type="ECO:0000313" key="10">
    <source>
        <dbReference type="Proteomes" id="UP000093173"/>
    </source>
</evidence>
<protein>
    <recommendedName>
        <fullName evidence="5">Succinate dehydrogenase hydrophobic membrane anchor subunit</fullName>
    </recommendedName>
</protein>
<evidence type="ECO:0000256" key="4">
    <source>
        <dbReference type="ARBA" id="ARBA00022989"/>
    </source>
</evidence>
<keyword evidence="7" id="KW-0479">Metal-binding</keyword>
<dbReference type="InterPro" id="IPR014312">
    <property type="entry name" value="Succ_DH_anchor"/>
</dbReference>
<dbReference type="GO" id="GO:0046872">
    <property type="term" value="F:metal ion binding"/>
    <property type="evidence" value="ECO:0007669"/>
    <property type="project" value="UniProtKB-KW"/>
</dbReference>
<feature type="transmembrane region" description="Helical" evidence="8">
    <location>
        <begin position="59"/>
        <end position="80"/>
    </location>
</feature>
<reference evidence="10" key="1">
    <citation type="submission" date="2016-06" db="EMBL/GenBank/DDBJ databases">
        <authorList>
            <person name="Hehemann J.-H."/>
            <person name="Arevalo P."/>
            <person name="Datta M.S."/>
            <person name="Polz M.F."/>
        </authorList>
    </citation>
    <scope>NUCLEOTIDE SEQUENCE [LARGE SCALE GENOMIC DNA]</scope>
    <source>
        <strain evidence="10">9CSC122</strain>
    </source>
</reference>
<feature type="transmembrane region" description="Helical" evidence="8">
    <location>
        <begin position="92"/>
        <end position="113"/>
    </location>
</feature>
<proteinExistence type="predicted"/>
<feature type="binding site" description="axial binding residue" evidence="7">
    <location>
        <position position="71"/>
    </location>
    <ligand>
        <name>heme</name>
        <dbReference type="ChEBI" id="CHEBI:30413"/>
        <note>ligand shared with second transmembrane subunit</note>
    </ligand>
    <ligandPart>
        <name>Fe</name>
        <dbReference type="ChEBI" id="CHEBI:18248"/>
    </ligandPart>
</feature>
<dbReference type="Proteomes" id="UP000093173">
    <property type="component" value="Unassembled WGS sequence"/>
</dbReference>
<dbReference type="CDD" id="cd03494">
    <property type="entry name" value="SQR_TypeC_SdhD"/>
    <property type="match status" value="1"/>
</dbReference>
<keyword evidence="5" id="KW-0997">Cell inner membrane</keyword>